<protein>
    <recommendedName>
        <fullName evidence="2">Replication protein A 70 kDa DNA-binding subunit B/D first OB fold domain-containing protein</fullName>
    </recommendedName>
</protein>
<reference evidence="3" key="1">
    <citation type="submission" date="2020-10" db="EMBL/GenBank/DDBJ databases">
        <authorList>
            <person name="Han B."/>
            <person name="Lu T."/>
            <person name="Zhao Q."/>
            <person name="Huang X."/>
            <person name="Zhao Y."/>
        </authorList>
    </citation>
    <scope>NUCLEOTIDE SEQUENCE</scope>
</reference>
<feature type="domain" description="Replication protein A 70 kDa DNA-binding subunit B/D first OB fold" evidence="2">
    <location>
        <begin position="56"/>
        <end position="144"/>
    </location>
</feature>
<gene>
    <name evidence="3" type="ORF">NCGR_LOCUS22265</name>
</gene>
<feature type="compositionally biased region" description="Basic and acidic residues" evidence="1">
    <location>
        <begin position="402"/>
        <end position="413"/>
    </location>
</feature>
<dbReference type="Proteomes" id="UP000604825">
    <property type="component" value="Unassembled WGS sequence"/>
</dbReference>
<dbReference type="InterPro" id="IPR012340">
    <property type="entry name" value="NA-bd_OB-fold"/>
</dbReference>
<feature type="compositionally biased region" description="Basic residues" evidence="1">
    <location>
        <begin position="438"/>
        <end position="462"/>
    </location>
</feature>
<dbReference type="PANTHER" id="PTHR47165:SF3">
    <property type="entry name" value="RETROTRANSPOSON-LIKE PROTEIN"/>
    <property type="match status" value="1"/>
</dbReference>
<feature type="compositionally biased region" description="Low complexity" evidence="1">
    <location>
        <begin position="425"/>
        <end position="435"/>
    </location>
</feature>
<dbReference type="EMBL" id="CAJGYO010000005">
    <property type="protein sequence ID" value="CAD6232653.1"/>
    <property type="molecule type" value="Genomic_DNA"/>
</dbReference>
<feature type="region of interest" description="Disordered" evidence="1">
    <location>
        <begin position="388"/>
        <end position="462"/>
    </location>
</feature>
<dbReference type="InterPro" id="IPR003871">
    <property type="entry name" value="RFA1B/D_OB_1st"/>
</dbReference>
<keyword evidence="4" id="KW-1185">Reference proteome</keyword>
<dbReference type="SUPFAM" id="SSF50249">
    <property type="entry name" value="Nucleic acid-binding proteins"/>
    <property type="match status" value="2"/>
</dbReference>
<sequence>MLRKPPSLHQASSGLGMRTGLSPPGRNAWSITSSRCLHPIVSDSQLTLGCHGYRSRVRVRVSRIWVASNPKTGEEYGLRCLLIDGEGVVMQAWARPCDTKRLKHQLVEGKVYALSNFEVGKKLKSYMACSNGLVISMGEQTEVDEINDRAGSSIPLHSFEFVNFGDVPSRDKDTSLLTEIRFIVHSTSASKYYLDLDVEEVQKFRASLDGPYKPIDCLPCWLQKPVNPTKLIDSWRTIKQLRNLNSDELQRTWLCRATLKGIDSNKGRSYQSCFHCHHSISWDGSKFLCNDGCPNNKLSVRYKLDAVMEDETGSMNVMIFDGPAQKLVGVAAELIGKVTGDGISAVISSQQRRAFVVDFGNGCFVVKHVLNDDELQLLDSGYHSDLSQDEGSYASHGSSSQVKKEKMVIKEEMEATVGGEEPEVESSSASCSPSPLKNVKRRIWRLKKKENQRGRRLPKAMA</sequence>
<name>A0A811P328_9POAL</name>
<organism evidence="3 4">
    <name type="scientific">Miscanthus lutarioriparius</name>
    <dbReference type="NCBI Taxonomy" id="422564"/>
    <lineage>
        <taxon>Eukaryota</taxon>
        <taxon>Viridiplantae</taxon>
        <taxon>Streptophyta</taxon>
        <taxon>Embryophyta</taxon>
        <taxon>Tracheophyta</taxon>
        <taxon>Spermatophyta</taxon>
        <taxon>Magnoliopsida</taxon>
        <taxon>Liliopsida</taxon>
        <taxon>Poales</taxon>
        <taxon>Poaceae</taxon>
        <taxon>PACMAD clade</taxon>
        <taxon>Panicoideae</taxon>
        <taxon>Andropogonodae</taxon>
        <taxon>Andropogoneae</taxon>
        <taxon>Saccharinae</taxon>
        <taxon>Miscanthus</taxon>
    </lineage>
</organism>
<evidence type="ECO:0000259" key="2">
    <source>
        <dbReference type="Pfam" id="PF02721"/>
    </source>
</evidence>
<evidence type="ECO:0000313" key="4">
    <source>
        <dbReference type="Proteomes" id="UP000604825"/>
    </source>
</evidence>
<evidence type="ECO:0000256" key="1">
    <source>
        <dbReference type="SAM" id="MobiDB-lite"/>
    </source>
</evidence>
<dbReference type="OrthoDB" id="671687at2759"/>
<dbReference type="AlphaFoldDB" id="A0A811P328"/>
<proteinExistence type="predicted"/>
<dbReference type="Pfam" id="PF02721">
    <property type="entry name" value="DUF223"/>
    <property type="match status" value="1"/>
</dbReference>
<feature type="region of interest" description="Disordered" evidence="1">
    <location>
        <begin position="1"/>
        <end position="21"/>
    </location>
</feature>
<dbReference type="PANTHER" id="PTHR47165">
    <property type="entry name" value="OS03G0429900 PROTEIN"/>
    <property type="match status" value="1"/>
</dbReference>
<dbReference type="Gene3D" id="2.40.50.140">
    <property type="entry name" value="Nucleic acid-binding proteins"/>
    <property type="match status" value="2"/>
</dbReference>
<accession>A0A811P328</accession>
<evidence type="ECO:0000313" key="3">
    <source>
        <dbReference type="EMBL" id="CAD6232653.1"/>
    </source>
</evidence>
<comment type="caution">
    <text evidence="3">The sequence shown here is derived from an EMBL/GenBank/DDBJ whole genome shotgun (WGS) entry which is preliminary data.</text>
</comment>